<dbReference type="InterPro" id="IPR027275">
    <property type="entry name" value="PRC-brl_dom"/>
</dbReference>
<evidence type="ECO:0000313" key="5">
    <source>
        <dbReference type="Proteomes" id="UP000606991"/>
    </source>
</evidence>
<dbReference type="Pfam" id="PF05239">
    <property type="entry name" value="PRC"/>
    <property type="match status" value="1"/>
</dbReference>
<dbReference type="RefSeq" id="WP_337314472.1">
    <property type="nucleotide sequence ID" value="NZ_JAEKNS010000163.1"/>
</dbReference>
<evidence type="ECO:0000259" key="1">
    <source>
        <dbReference type="Pfam" id="PF05239"/>
    </source>
</evidence>
<evidence type="ECO:0000313" key="3">
    <source>
        <dbReference type="EMBL" id="PZR84213.1"/>
    </source>
</evidence>
<comment type="caution">
    <text evidence="3">The sequence shown here is derived from an EMBL/GenBank/DDBJ whole genome shotgun (WGS) entry which is preliminary data.</text>
</comment>
<name>A0A2W5ZFQ6_9BACT</name>
<reference evidence="2 5" key="3">
    <citation type="submission" date="2020-10" db="EMBL/GenBank/DDBJ databases">
        <title>Ca. Dormibacterota MAGs.</title>
        <authorList>
            <person name="Montgomery K."/>
        </authorList>
    </citation>
    <scope>NUCLEOTIDE SEQUENCE [LARGE SCALE GENOMIC DNA]</scope>
    <source>
        <strain evidence="2">SC8812_S17_18</strain>
    </source>
</reference>
<dbReference type="EMBL" id="JAEKNS010000163">
    <property type="protein sequence ID" value="MBJ7596436.1"/>
    <property type="molecule type" value="Genomic_DNA"/>
</dbReference>
<feature type="domain" description="PRC-barrel" evidence="1">
    <location>
        <begin position="7"/>
        <end position="48"/>
    </location>
</feature>
<reference evidence="3 4" key="1">
    <citation type="journal article" date="2017" name="Nature">
        <title>Atmospheric trace gases support primary production in Antarctic desert surface soil.</title>
        <authorList>
            <person name="Ji M."/>
            <person name="Greening C."/>
            <person name="Vanwonterghem I."/>
            <person name="Carere C.R."/>
            <person name="Bay S.K."/>
            <person name="Steen J.A."/>
            <person name="Montgomery K."/>
            <person name="Lines T."/>
            <person name="Beardall J."/>
            <person name="van Dorst J."/>
            <person name="Snape I."/>
            <person name="Stott M.B."/>
            <person name="Hugenholtz P."/>
            <person name="Ferrari B.C."/>
        </authorList>
    </citation>
    <scope>NUCLEOTIDE SEQUENCE [LARGE SCALE GENOMIC DNA]</scope>
    <source>
        <strain evidence="3">RRmetagenome_bin12</strain>
    </source>
</reference>
<evidence type="ECO:0000313" key="4">
    <source>
        <dbReference type="Proteomes" id="UP000248724"/>
    </source>
</evidence>
<sequence>MTYGDRFDPATLFGCRVIDDSGRRLGRVTALVHRGDGCDVLVERRRWLRHTVVRLDLEDLVPIGRVSFRHLKARRQPSGPSDDRVA</sequence>
<dbReference type="AlphaFoldDB" id="A0A2W5ZFQ6"/>
<dbReference type="EMBL" id="QHBU01000008">
    <property type="protein sequence ID" value="PZR84213.1"/>
    <property type="molecule type" value="Genomic_DNA"/>
</dbReference>
<gene>
    <name evidence="3" type="ORF">DLM65_00360</name>
    <name evidence="2" type="ORF">JF886_16540</name>
</gene>
<evidence type="ECO:0000313" key="2">
    <source>
        <dbReference type="EMBL" id="MBJ7596436.1"/>
    </source>
</evidence>
<dbReference type="Proteomes" id="UP000248724">
    <property type="component" value="Unassembled WGS sequence"/>
</dbReference>
<proteinExistence type="predicted"/>
<accession>A0A934N5B3</accession>
<accession>A0A2W5ZFQ6</accession>
<organism evidence="3 4">
    <name type="scientific">Candidatus Aeolococcus gillhamiae</name>
    <dbReference type="NCBI Taxonomy" id="3127015"/>
    <lineage>
        <taxon>Bacteria</taxon>
        <taxon>Bacillati</taxon>
        <taxon>Candidatus Dormiibacterota</taxon>
        <taxon>Candidatus Dormibacteria</taxon>
        <taxon>Candidatus Aeolococcales</taxon>
        <taxon>Candidatus Aeolococcaceae</taxon>
        <taxon>Candidatus Aeolococcus</taxon>
    </lineage>
</organism>
<dbReference type="Proteomes" id="UP000606991">
    <property type="component" value="Unassembled WGS sequence"/>
</dbReference>
<reference evidence="3" key="2">
    <citation type="submission" date="2018-05" db="EMBL/GenBank/DDBJ databases">
        <authorList>
            <person name="Ferrari B."/>
        </authorList>
    </citation>
    <scope>NUCLEOTIDE SEQUENCE</scope>
    <source>
        <strain evidence="3">RRmetagenome_bin12</strain>
    </source>
</reference>
<protein>
    <recommendedName>
        <fullName evidence="1">PRC-barrel domain-containing protein</fullName>
    </recommendedName>
</protein>